<proteinExistence type="inferred from homology"/>
<evidence type="ECO:0000256" key="7">
    <source>
        <dbReference type="ARBA" id="ARBA00022927"/>
    </source>
</evidence>
<dbReference type="GO" id="GO:0031992">
    <property type="term" value="F:energy transducer activity"/>
    <property type="evidence" value="ECO:0007669"/>
    <property type="project" value="InterPro"/>
</dbReference>
<feature type="transmembrane region" description="Helical" evidence="10">
    <location>
        <begin position="37"/>
        <end position="64"/>
    </location>
</feature>
<evidence type="ECO:0000313" key="13">
    <source>
        <dbReference type="Proteomes" id="UP000611723"/>
    </source>
</evidence>
<evidence type="ECO:0000256" key="5">
    <source>
        <dbReference type="ARBA" id="ARBA00022519"/>
    </source>
</evidence>
<keyword evidence="3" id="KW-0813">Transport</keyword>
<dbReference type="SUPFAM" id="SSF74653">
    <property type="entry name" value="TolA/TonB C-terminal domain"/>
    <property type="match status" value="1"/>
</dbReference>
<evidence type="ECO:0000256" key="1">
    <source>
        <dbReference type="ARBA" id="ARBA00004383"/>
    </source>
</evidence>
<keyword evidence="7" id="KW-0653">Protein transport</keyword>
<feature type="transmembrane region" description="Helical" evidence="10">
    <location>
        <begin position="262"/>
        <end position="280"/>
    </location>
</feature>
<keyword evidence="6 10" id="KW-0812">Transmembrane</keyword>
<dbReference type="GO" id="GO:0015891">
    <property type="term" value="P:siderophore transport"/>
    <property type="evidence" value="ECO:0007669"/>
    <property type="project" value="InterPro"/>
</dbReference>
<keyword evidence="4" id="KW-1003">Cell membrane</keyword>
<dbReference type="Gene3D" id="3.30.1150.10">
    <property type="match status" value="1"/>
</dbReference>
<dbReference type="Pfam" id="PF03544">
    <property type="entry name" value="TonB_C"/>
    <property type="match status" value="1"/>
</dbReference>
<feature type="transmembrane region" description="Helical" evidence="10">
    <location>
        <begin position="84"/>
        <end position="104"/>
    </location>
</feature>
<sequence>MIFSISYIIQAHIIFIILLGVYHFLLRNDTNFKFNRIYLLSIVVFALVIPLLSFPVFTQTTILIFPELTNLTNPANSSPMASSLSVGSIIAIGYCVISLLFIISKVFRFLKLFRQVNLIKRKAKFESKNGVYIVENEVAPFSFLKWSFIPQSILAKEGGGLIIAHEKLHARELHSLDIIFTELACCFLFINPLNKLFKKHIIENHEYRADEIALQNDTDSKYKQLLIEQTLYPTHLKLVSSFAKPLILNRLMMMMKKRKQTIAFKMLAIVSTALVLTVFSCDFQEKESLLIKSEKDMASENDNNKVFTIVEDQAEPKEGIDHLNSFLSEKLKNSYPAQARRLGIEGTVYVQFNIEKDGSLSNITAVKGIGAGCDQVAVDALAAYGQWTPGKQNGQVVRSQRVVPIRFTLE</sequence>
<evidence type="ECO:0000256" key="8">
    <source>
        <dbReference type="ARBA" id="ARBA00022989"/>
    </source>
</evidence>
<comment type="subcellular location">
    <subcellularLocation>
        <location evidence="1">Cell inner membrane</location>
        <topology evidence="1">Single-pass membrane protein</topology>
        <orientation evidence="1">Periplasmic side</orientation>
    </subcellularLocation>
</comment>
<dbReference type="InterPro" id="IPR006260">
    <property type="entry name" value="TonB/TolA_C"/>
</dbReference>
<dbReference type="EMBL" id="JAEQBW010000002">
    <property type="protein sequence ID" value="MBK6264815.1"/>
    <property type="molecule type" value="Genomic_DNA"/>
</dbReference>
<evidence type="ECO:0000256" key="3">
    <source>
        <dbReference type="ARBA" id="ARBA00022448"/>
    </source>
</evidence>
<dbReference type="NCBIfam" id="TIGR01352">
    <property type="entry name" value="tonB_Cterm"/>
    <property type="match status" value="1"/>
</dbReference>
<comment type="similarity">
    <text evidence="2">Belongs to the TonB family.</text>
</comment>
<name>A0A934WXW5_9BACT</name>
<comment type="caution">
    <text evidence="12">The sequence shown here is derived from an EMBL/GenBank/DDBJ whole genome shotgun (WGS) entry which is preliminary data.</text>
</comment>
<feature type="transmembrane region" description="Helical" evidence="10">
    <location>
        <begin position="6"/>
        <end position="25"/>
    </location>
</feature>
<keyword evidence="5" id="KW-0997">Cell inner membrane</keyword>
<evidence type="ECO:0000256" key="9">
    <source>
        <dbReference type="ARBA" id="ARBA00023136"/>
    </source>
</evidence>
<evidence type="ECO:0000256" key="2">
    <source>
        <dbReference type="ARBA" id="ARBA00006555"/>
    </source>
</evidence>
<evidence type="ECO:0000256" key="10">
    <source>
        <dbReference type="SAM" id="Phobius"/>
    </source>
</evidence>
<dbReference type="GO" id="GO:0015031">
    <property type="term" value="P:protein transport"/>
    <property type="evidence" value="ECO:0007669"/>
    <property type="project" value="UniProtKB-KW"/>
</dbReference>
<dbReference type="PRINTS" id="PR01374">
    <property type="entry name" value="TONBPROTEIN"/>
</dbReference>
<dbReference type="GO" id="GO:0030288">
    <property type="term" value="C:outer membrane-bounded periplasmic space"/>
    <property type="evidence" value="ECO:0007669"/>
    <property type="project" value="InterPro"/>
</dbReference>
<evidence type="ECO:0000313" key="12">
    <source>
        <dbReference type="EMBL" id="MBK6264815.1"/>
    </source>
</evidence>
<dbReference type="PANTHER" id="PTHR33446:SF2">
    <property type="entry name" value="PROTEIN TONB"/>
    <property type="match status" value="1"/>
</dbReference>
<accession>A0A934WXW5</accession>
<dbReference type="GO" id="GO:0098797">
    <property type="term" value="C:plasma membrane protein complex"/>
    <property type="evidence" value="ECO:0007669"/>
    <property type="project" value="TreeGrafter"/>
</dbReference>
<protein>
    <submittedName>
        <fullName evidence="12">TonB family protein</fullName>
    </submittedName>
</protein>
<gene>
    <name evidence="12" type="ORF">JKA74_07185</name>
</gene>
<keyword evidence="8 10" id="KW-1133">Transmembrane helix</keyword>
<keyword evidence="13" id="KW-1185">Reference proteome</keyword>
<feature type="domain" description="TonB C-terminal" evidence="11">
    <location>
        <begin position="320"/>
        <end position="410"/>
    </location>
</feature>
<dbReference type="PANTHER" id="PTHR33446">
    <property type="entry name" value="PROTEIN TONB-RELATED"/>
    <property type="match status" value="1"/>
</dbReference>
<keyword evidence="9 10" id="KW-0472">Membrane</keyword>
<evidence type="ECO:0000256" key="4">
    <source>
        <dbReference type="ARBA" id="ARBA00022475"/>
    </source>
</evidence>
<dbReference type="InterPro" id="IPR037682">
    <property type="entry name" value="TonB_C"/>
</dbReference>
<dbReference type="AlphaFoldDB" id="A0A934WXW5"/>
<reference evidence="12" key="1">
    <citation type="submission" date="2021-01" db="EMBL/GenBank/DDBJ databases">
        <title>Marivirga aurantiaca sp. nov., isolated from intertidal surface sediments.</title>
        <authorList>
            <person name="Zhang M."/>
        </authorList>
    </citation>
    <scope>NUCLEOTIDE SEQUENCE</scope>
    <source>
        <strain evidence="12">S37H4</strain>
    </source>
</reference>
<organism evidence="12 13">
    <name type="scientific">Marivirga aurantiaca</name>
    <dbReference type="NCBI Taxonomy" id="2802615"/>
    <lineage>
        <taxon>Bacteria</taxon>
        <taxon>Pseudomonadati</taxon>
        <taxon>Bacteroidota</taxon>
        <taxon>Cytophagia</taxon>
        <taxon>Cytophagales</taxon>
        <taxon>Marivirgaceae</taxon>
        <taxon>Marivirga</taxon>
    </lineage>
</organism>
<evidence type="ECO:0000256" key="6">
    <source>
        <dbReference type="ARBA" id="ARBA00022692"/>
    </source>
</evidence>
<dbReference type="RefSeq" id="WP_201430482.1">
    <property type="nucleotide sequence ID" value="NZ_JAEQBW010000002.1"/>
</dbReference>
<dbReference type="GO" id="GO:0055085">
    <property type="term" value="P:transmembrane transport"/>
    <property type="evidence" value="ECO:0007669"/>
    <property type="project" value="InterPro"/>
</dbReference>
<evidence type="ECO:0000259" key="11">
    <source>
        <dbReference type="PROSITE" id="PS52015"/>
    </source>
</evidence>
<dbReference type="InterPro" id="IPR003538">
    <property type="entry name" value="TonB"/>
</dbReference>
<dbReference type="Proteomes" id="UP000611723">
    <property type="component" value="Unassembled WGS sequence"/>
</dbReference>
<dbReference type="InterPro" id="IPR051045">
    <property type="entry name" value="TonB-dependent_transducer"/>
</dbReference>
<dbReference type="PROSITE" id="PS52015">
    <property type="entry name" value="TONB_CTD"/>
    <property type="match status" value="1"/>
</dbReference>